<feature type="transmembrane region" description="Helical" evidence="1">
    <location>
        <begin position="28"/>
        <end position="51"/>
    </location>
</feature>
<reference evidence="2 3" key="1">
    <citation type="submission" date="2021-04" db="EMBL/GenBank/DDBJ databases">
        <authorList>
            <person name="De Guttry C."/>
            <person name="Zahm M."/>
            <person name="Klopp C."/>
            <person name="Cabau C."/>
            <person name="Louis A."/>
            <person name="Berthelot C."/>
            <person name="Parey E."/>
            <person name="Roest Crollius H."/>
            <person name="Montfort J."/>
            <person name="Robinson-Rechavi M."/>
            <person name="Bucao C."/>
            <person name="Bouchez O."/>
            <person name="Gislard M."/>
            <person name="Lluch J."/>
            <person name="Milhes M."/>
            <person name="Lampietro C."/>
            <person name="Lopez Roques C."/>
            <person name="Donnadieu C."/>
            <person name="Braasch I."/>
            <person name="Desvignes T."/>
            <person name="Postlethwait J."/>
            <person name="Bobe J."/>
            <person name="Wedekind C."/>
            <person name="Guiguen Y."/>
        </authorList>
    </citation>
    <scope>NUCLEOTIDE SEQUENCE [LARGE SCALE GENOMIC DNA]</scope>
    <source>
        <strain evidence="2">Cs_M1</strain>
        <tissue evidence="2">Blood</tissue>
    </source>
</reference>
<organism evidence="2 3">
    <name type="scientific">Coregonus suidteri</name>
    <dbReference type="NCBI Taxonomy" id="861788"/>
    <lineage>
        <taxon>Eukaryota</taxon>
        <taxon>Metazoa</taxon>
        <taxon>Chordata</taxon>
        <taxon>Craniata</taxon>
        <taxon>Vertebrata</taxon>
        <taxon>Euteleostomi</taxon>
        <taxon>Actinopterygii</taxon>
        <taxon>Neopterygii</taxon>
        <taxon>Teleostei</taxon>
        <taxon>Protacanthopterygii</taxon>
        <taxon>Salmoniformes</taxon>
        <taxon>Salmonidae</taxon>
        <taxon>Coregoninae</taxon>
        <taxon>Coregonus</taxon>
    </lineage>
</organism>
<keyword evidence="1" id="KW-0812">Transmembrane</keyword>
<comment type="caution">
    <text evidence="2">The sequence shown here is derived from an EMBL/GenBank/DDBJ whole genome shotgun (WGS) entry which is preliminary data.</text>
</comment>
<sequence length="122" mass="13635">MDSTVDNRESKAALRPCAPRSLLMRCLVGFPTVVCFMFSVSSIAVCLLMSLKTYQLENRLHALEMEKNTAFNPPESAFTREDGTVIPALRSSIETLLQERLSEVMPKLRTARDIPQDCSCPP</sequence>
<accession>A0AAN8KVM0</accession>
<feature type="non-terminal residue" evidence="2">
    <location>
        <position position="122"/>
    </location>
</feature>
<keyword evidence="1" id="KW-0472">Membrane</keyword>
<dbReference type="EMBL" id="JAGTTL010000030">
    <property type="protein sequence ID" value="KAK6298287.1"/>
    <property type="molecule type" value="Genomic_DNA"/>
</dbReference>
<proteinExistence type="predicted"/>
<name>A0AAN8KVM0_9TELE</name>
<dbReference type="Proteomes" id="UP001356427">
    <property type="component" value="Unassembled WGS sequence"/>
</dbReference>
<keyword evidence="3" id="KW-1185">Reference proteome</keyword>
<protein>
    <submittedName>
        <fullName evidence="2">Uncharacterized protein</fullName>
    </submittedName>
</protein>
<dbReference type="AlphaFoldDB" id="A0AAN8KVM0"/>
<gene>
    <name evidence="2" type="ORF">J4Q44_G00313420</name>
</gene>
<evidence type="ECO:0000313" key="2">
    <source>
        <dbReference type="EMBL" id="KAK6298287.1"/>
    </source>
</evidence>
<evidence type="ECO:0000256" key="1">
    <source>
        <dbReference type="SAM" id="Phobius"/>
    </source>
</evidence>
<evidence type="ECO:0000313" key="3">
    <source>
        <dbReference type="Proteomes" id="UP001356427"/>
    </source>
</evidence>
<keyword evidence="1" id="KW-1133">Transmembrane helix</keyword>